<feature type="region of interest" description="Disordered" evidence="1">
    <location>
        <begin position="249"/>
        <end position="273"/>
    </location>
</feature>
<accession>A0ABQ6VE18</accession>
<gene>
    <name evidence="2" type="ORF">F8377_07480</name>
</gene>
<comment type="caution">
    <text evidence="2">The sequence shown here is derived from an EMBL/GenBank/DDBJ whole genome shotgun (WGS) entry which is preliminary data.</text>
</comment>
<evidence type="ECO:0000256" key="1">
    <source>
        <dbReference type="SAM" id="MobiDB-lite"/>
    </source>
</evidence>
<dbReference type="EMBL" id="WBZJ01000002">
    <property type="protein sequence ID" value="KAB3521046.1"/>
    <property type="molecule type" value="Genomic_DNA"/>
</dbReference>
<reference evidence="2 3" key="1">
    <citation type="submission" date="2019-10" db="EMBL/GenBank/DDBJ databases">
        <title>Corynebacterium sp novel species isolated from the respiratory tract of Marmot.</title>
        <authorList>
            <person name="Zhang G."/>
        </authorList>
    </citation>
    <scope>NUCLEOTIDE SEQUENCE [LARGE SCALE GENOMIC DNA]</scope>
    <source>
        <strain evidence="2 3">336</strain>
    </source>
</reference>
<dbReference type="RefSeq" id="WP_151844542.1">
    <property type="nucleotide sequence ID" value="NZ_WBZJ01000002.1"/>
</dbReference>
<feature type="compositionally biased region" description="Low complexity" evidence="1">
    <location>
        <begin position="256"/>
        <end position="273"/>
    </location>
</feature>
<sequence length="311" mass="33338">MALVTLWFVNAARPRDILLAEPEADRGFARKYLAQLNPAWPRTHIGDFDMIRSTPPSINEFYIGGFPAGVSVVQVVIPGLVRISQVPERFRTLVSAADVYATALVSSGDEEAELELPGVGTVGHEPEAPQLDATYGAFAHWSGGELKRAFSATRQTVFEDEGLPEPVESRYWEGTHETTGILLPFDPSQLAMGAAESWMGFPVTADSDAWGRAREVLEIPVAAFAIDGRPEAKVPESMVSSLLPWKRGGSEDAADAADSTSSPDLAGSGYDDYAAPAASAEPTTAEVAKKVGLSVLQQLRRGASAVRKKLR</sequence>
<name>A0ABQ6VE18_9CORY</name>
<evidence type="ECO:0000313" key="3">
    <source>
        <dbReference type="Proteomes" id="UP000436181"/>
    </source>
</evidence>
<organism evidence="2 3">
    <name type="scientific">Corynebacterium zhongnanshanii</name>
    <dbReference type="NCBI Taxonomy" id="2768834"/>
    <lineage>
        <taxon>Bacteria</taxon>
        <taxon>Bacillati</taxon>
        <taxon>Actinomycetota</taxon>
        <taxon>Actinomycetes</taxon>
        <taxon>Mycobacteriales</taxon>
        <taxon>Corynebacteriaceae</taxon>
        <taxon>Corynebacterium</taxon>
    </lineage>
</organism>
<dbReference type="Proteomes" id="UP000436181">
    <property type="component" value="Unassembled WGS sequence"/>
</dbReference>
<dbReference type="Pfam" id="PF21997">
    <property type="entry name" value="DUF6928"/>
    <property type="match status" value="2"/>
</dbReference>
<proteinExistence type="predicted"/>
<protein>
    <submittedName>
        <fullName evidence="2">Uncharacterized protein</fullName>
    </submittedName>
</protein>
<dbReference type="InterPro" id="IPR053847">
    <property type="entry name" value="DUF6928"/>
</dbReference>
<evidence type="ECO:0000313" key="2">
    <source>
        <dbReference type="EMBL" id="KAB3521046.1"/>
    </source>
</evidence>
<keyword evidence="3" id="KW-1185">Reference proteome</keyword>